<evidence type="ECO:0000256" key="1">
    <source>
        <dbReference type="ARBA" id="ARBA00022737"/>
    </source>
</evidence>
<dbReference type="InParanoid" id="A0A200QDK3"/>
<dbReference type="FunFam" id="1.25.40.10:FF:000970">
    <property type="entry name" value="Pentatricopeptide repeat-containing protein At3g26630, chloroplastic"/>
    <property type="match status" value="1"/>
</dbReference>
<feature type="repeat" description="PPR" evidence="2">
    <location>
        <begin position="388"/>
        <end position="422"/>
    </location>
</feature>
<dbReference type="Gene3D" id="1.25.40.10">
    <property type="entry name" value="Tetratricopeptide repeat domain"/>
    <property type="match status" value="5"/>
</dbReference>
<dbReference type="InterPro" id="IPR032867">
    <property type="entry name" value="DYW_dom"/>
</dbReference>
<dbReference type="AlphaFoldDB" id="A0A200QDK3"/>
<dbReference type="InterPro" id="IPR002885">
    <property type="entry name" value="PPR_rpt"/>
</dbReference>
<dbReference type="Pfam" id="PF13041">
    <property type="entry name" value="PPR_2"/>
    <property type="match status" value="4"/>
</dbReference>
<sequence>MKAKQKLREAVDLLLVRGCSTGAEAYGRLLLECVRTNDAEQAKRLQSHMELQSFQPNGTFLQKRLLHLYAKSGRLSDALKLFDKMPLKDVSSWNVMLSAYSKLGLVENLRAVFNQMPTRDSVSYNTLIEGFVGGGCSKDALGLFIKMQREGLEPTEYTHVSVLKACSQLLDLKRGKQIHGKIFTSNLKGNVFIWNSLIDMYAKCGEIDQARWVFDRLVDRNVVSWNSMISGYLKNGRPEKCLDLFNEMQLAGFKPDLVTVSSVLGANFESGFLEEATRIFKEIKEKDEVCWTTMIVGYARNRREKDALMLFGEMLSENVKPDEYTISNVVSVCARLASLDHGKVVHGKAILIGIESDLLVSSALIDMYSKCGEILNAWIVFQMMPVRNVVSWNSMIVGYAQNGQDQEALALYEEMLQEKLKPDNITFVGVLSACGRSGSIEQGQKYFFSISELHGMKPSLDHYACMINLLGRSGKMDEAVDLINSLPEEPNQLIWSTLLSVSGVNKDIESAEMAAKCLFELDPLDAGPYIMLSNVYAALGRWKDAASIRLLMKDRKIRKIAAYSWIEINNEVHKFVSDDRTHPQNEKIYGELNRLIKVIRKAGFVPDAHLALHDVGEEEKVKSVAYHSEKLALAFGLINKPRSQMPIRILKNLRVCEDCHMFMKFVSKIIERPIILRDSNLFHHFVDGQCSCKDYW</sequence>
<dbReference type="EMBL" id="MVGT01002328">
    <property type="protein sequence ID" value="OVA08564.1"/>
    <property type="molecule type" value="Genomic_DNA"/>
</dbReference>
<gene>
    <name evidence="4" type="ORF">BVC80_209g309</name>
</gene>
<dbReference type="InterPro" id="IPR046960">
    <property type="entry name" value="PPR_At4g14850-like_plant"/>
</dbReference>
<proteinExistence type="predicted"/>
<dbReference type="GO" id="GO:0009451">
    <property type="term" value="P:RNA modification"/>
    <property type="evidence" value="ECO:0007669"/>
    <property type="project" value="InterPro"/>
</dbReference>
<comment type="caution">
    <text evidence="4">The sequence shown here is derived from an EMBL/GenBank/DDBJ whole genome shotgun (WGS) entry which is preliminary data.</text>
</comment>
<protein>
    <submittedName>
        <fullName evidence="4">Pentatricopeptide repeat</fullName>
    </submittedName>
</protein>
<dbReference type="OMA" id="ESICYHS"/>
<dbReference type="Pfam" id="PF01535">
    <property type="entry name" value="PPR"/>
    <property type="match status" value="3"/>
</dbReference>
<feature type="repeat" description="PPR" evidence="2">
    <location>
        <begin position="221"/>
        <end position="255"/>
    </location>
</feature>
<dbReference type="OrthoDB" id="185373at2759"/>
<feature type="repeat" description="PPR" evidence="2">
    <location>
        <begin position="89"/>
        <end position="119"/>
    </location>
</feature>
<dbReference type="Pfam" id="PF20431">
    <property type="entry name" value="E_motif"/>
    <property type="match status" value="1"/>
</dbReference>
<feature type="repeat" description="PPR" evidence="2">
    <location>
        <begin position="287"/>
        <end position="321"/>
    </location>
</feature>
<dbReference type="PROSITE" id="PS51375">
    <property type="entry name" value="PPR"/>
    <property type="match status" value="6"/>
</dbReference>
<reference evidence="4 5" key="1">
    <citation type="journal article" date="2017" name="Mol. Plant">
        <title>The Genome of Medicinal Plant Macleaya cordata Provides New Insights into Benzylisoquinoline Alkaloids Metabolism.</title>
        <authorList>
            <person name="Liu X."/>
            <person name="Liu Y."/>
            <person name="Huang P."/>
            <person name="Ma Y."/>
            <person name="Qing Z."/>
            <person name="Tang Q."/>
            <person name="Cao H."/>
            <person name="Cheng P."/>
            <person name="Zheng Y."/>
            <person name="Yuan Z."/>
            <person name="Zhou Y."/>
            <person name="Liu J."/>
            <person name="Tang Z."/>
            <person name="Zhuo Y."/>
            <person name="Zhang Y."/>
            <person name="Yu L."/>
            <person name="Huang J."/>
            <person name="Yang P."/>
            <person name="Peng Q."/>
            <person name="Zhang J."/>
            <person name="Jiang W."/>
            <person name="Zhang Z."/>
            <person name="Lin K."/>
            <person name="Ro D.K."/>
            <person name="Chen X."/>
            <person name="Xiong X."/>
            <person name="Shang Y."/>
            <person name="Huang S."/>
            <person name="Zeng J."/>
        </authorList>
    </citation>
    <scope>NUCLEOTIDE SEQUENCE [LARGE SCALE GENOMIC DNA]</scope>
    <source>
        <strain evidence="5">cv. BLH2017</strain>
        <tissue evidence="4">Root</tissue>
    </source>
</reference>
<accession>A0A200QDK3</accession>
<evidence type="ECO:0000313" key="4">
    <source>
        <dbReference type="EMBL" id="OVA08564.1"/>
    </source>
</evidence>
<feature type="domain" description="DYW" evidence="3">
    <location>
        <begin position="603"/>
        <end position="696"/>
    </location>
</feature>
<dbReference type="GO" id="GO:0003723">
    <property type="term" value="F:RNA binding"/>
    <property type="evidence" value="ECO:0007669"/>
    <property type="project" value="InterPro"/>
</dbReference>
<evidence type="ECO:0000256" key="2">
    <source>
        <dbReference type="PROSITE-ProRule" id="PRU00708"/>
    </source>
</evidence>
<feature type="repeat" description="PPR" evidence="2">
    <location>
        <begin position="120"/>
        <end position="154"/>
    </location>
</feature>
<dbReference type="PANTHER" id="PTHR47926:SF533">
    <property type="entry name" value="DYW DOMAIN-CONTAINING PROTEIN"/>
    <property type="match status" value="1"/>
</dbReference>
<dbReference type="InterPro" id="IPR046848">
    <property type="entry name" value="E_motif"/>
</dbReference>
<dbReference type="PANTHER" id="PTHR47926">
    <property type="entry name" value="PENTATRICOPEPTIDE REPEAT-CONTAINING PROTEIN"/>
    <property type="match status" value="1"/>
</dbReference>
<dbReference type="SUPFAM" id="SSF48452">
    <property type="entry name" value="TPR-like"/>
    <property type="match status" value="2"/>
</dbReference>
<dbReference type="GO" id="GO:0008270">
    <property type="term" value="F:zinc ion binding"/>
    <property type="evidence" value="ECO:0007669"/>
    <property type="project" value="InterPro"/>
</dbReference>
<organism evidence="4 5">
    <name type="scientific">Macleaya cordata</name>
    <name type="common">Five-seeded plume-poppy</name>
    <name type="synonym">Bocconia cordata</name>
    <dbReference type="NCBI Taxonomy" id="56857"/>
    <lineage>
        <taxon>Eukaryota</taxon>
        <taxon>Viridiplantae</taxon>
        <taxon>Streptophyta</taxon>
        <taxon>Embryophyta</taxon>
        <taxon>Tracheophyta</taxon>
        <taxon>Spermatophyta</taxon>
        <taxon>Magnoliopsida</taxon>
        <taxon>Ranunculales</taxon>
        <taxon>Papaveraceae</taxon>
        <taxon>Papaveroideae</taxon>
        <taxon>Macleaya</taxon>
    </lineage>
</organism>
<dbReference type="Proteomes" id="UP000195402">
    <property type="component" value="Unassembled WGS sequence"/>
</dbReference>
<evidence type="ECO:0000259" key="3">
    <source>
        <dbReference type="Pfam" id="PF14432"/>
    </source>
</evidence>
<keyword evidence="1" id="KW-0677">Repeat</keyword>
<dbReference type="InterPro" id="IPR011990">
    <property type="entry name" value="TPR-like_helical_dom_sf"/>
</dbReference>
<dbReference type="FunFam" id="1.25.40.10:FF:000366">
    <property type="entry name" value="Pentatricopeptide (PPR) repeat-containing protein"/>
    <property type="match status" value="1"/>
</dbReference>
<name>A0A200QDK3_MACCD</name>
<dbReference type="FunFam" id="1.25.40.10:FF:000442">
    <property type="entry name" value="Pentatricopeptide repeat-containing protein At3g49710"/>
    <property type="match status" value="1"/>
</dbReference>
<dbReference type="FunFam" id="1.25.40.10:FF:000073">
    <property type="entry name" value="Pentatricopeptide repeat-containing protein chloroplastic"/>
    <property type="match status" value="1"/>
</dbReference>
<feature type="repeat" description="PPR" evidence="2">
    <location>
        <begin position="190"/>
        <end position="220"/>
    </location>
</feature>
<evidence type="ECO:0000313" key="5">
    <source>
        <dbReference type="Proteomes" id="UP000195402"/>
    </source>
</evidence>
<keyword evidence="5" id="KW-1185">Reference proteome</keyword>
<dbReference type="Pfam" id="PF14432">
    <property type="entry name" value="DYW_deaminase"/>
    <property type="match status" value="1"/>
</dbReference>
<dbReference type="NCBIfam" id="TIGR00756">
    <property type="entry name" value="PPR"/>
    <property type="match status" value="6"/>
</dbReference>